<name>A0A0A2MQD1_9FLAO</name>
<dbReference type="OrthoDB" id="5360192at2"/>
<gene>
    <name evidence="2" type="ORF">Q766_01895</name>
</gene>
<dbReference type="Pfam" id="PF10990">
    <property type="entry name" value="DUF2809"/>
    <property type="match status" value="1"/>
</dbReference>
<dbReference type="Proteomes" id="UP000030111">
    <property type="component" value="Unassembled WGS sequence"/>
</dbReference>
<keyword evidence="1" id="KW-0472">Membrane</keyword>
<feature type="transmembrane region" description="Helical" evidence="1">
    <location>
        <begin position="101"/>
        <end position="124"/>
    </location>
</feature>
<evidence type="ECO:0008006" key="4">
    <source>
        <dbReference type="Google" id="ProtNLM"/>
    </source>
</evidence>
<protein>
    <recommendedName>
        <fullName evidence="4">DUF2809 domain-containing protein</fullName>
    </recommendedName>
</protein>
<dbReference type="InterPro" id="IPR021257">
    <property type="entry name" value="DUF2809"/>
</dbReference>
<feature type="transmembrane region" description="Helical" evidence="1">
    <location>
        <begin position="61"/>
        <end position="81"/>
    </location>
</feature>
<keyword evidence="1" id="KW-1133">Transmembrane helix</keyword>
<reference evidence="2 3" key="1">
    <citation type="submission" date="2013-09" db="EMBL/GenBank/DDBJ databases">
        <authorList>
            <person name="Zeng Z."/>
            <person name="Chen C."/>
        </authorList>
    </citation>
    <scope>NUCLEOTIDE SEQUENCE [LARGE SCALE GENOMIC DNA]</scope>
    <source>
        <strain evidence="2 3">WB 4.1-42</strain>
    </source>
</reference>
<dbReference type="AlphaFoldDB" id="A0A0A2MQD1"/>
<dbReference type="STRING" id="1121898.GCA_000422725_00852"/>
<keyword evidence="1" id="KW-0812">Transmembrane</keyword>
<evidence type="ECO:0000256" key="1">
    <source>
        <dbReference type="SAM" id="Phobius"/>
    </source>
</evidence>
<accession>A0A0A2MQD1</accession>
<evidence type="ECO:0000313" key="3">
    <source>
        <dbReference type="Proteomes" id="UP000030111"/>
    </source>
</evidence>
<keyword evidence="3" id="KW-1185">Reference proteome</keyword>
<evidence type="ECO:0000313" key="2">
    <source>
        <dbReference type="EMBL" id="KGO94892.1"/>
    </source>
</evidence>
<organism evidence="2 3">
    <name type="scientific">Flavobacterium subsaxonicum WB 4.1-42 = DSM 21790</name>
    <dbReference type="NCBI Taxonomy" id="1121898"/>
    <lineage>
        <taxon>Bacteria</taxon>
        <taxon>Pseudomonadati</taxon>
        <taxon>Bacteroidota</taxon>
        <taxon>Flavobacteriia</taxon>
        <taxon>Flavobacteriales</taxon>
        <taxon>Flavobacteriaceae</taxon>
        <taxon>Flavobacterium</taxon>
    </lineage>
</organism>
<comment type="caution">
    <text evidence="2">The sequence shown here is derived from an EMBL/GenBank/DDBJ whole genome shotgun (WGS) entry which is preliminary data.</text>
</comment>
<feature type="transmembrane region" description="Helical" evidence="1">
    <location>
        <begin position="36"/>
        <end position="54"/>
    </location>
</feature>
<feature type="transmembrane region" description="Helical" evidence="1">
    <location>
        <begin position="7"/>
        <end position="24"/>
    </location>
</feature>
<dbReference type="eggNOG" id="ENOG5032Y71">
    <property type="taxonomic scope" value="Bacteria"/>
</dbReference>
<dbReference type="RefSeq" id="WP_035739005.1">
    <property type="nucleotide sequence ID" value="NZ_JRLY01000001.1"/>
</dbReference>
<sequence length="131" mass="15084">MKHQRITYLIIIPLTIATGLLARLKKQWFPDTVNLYLGDALYAFMMYYIISFLFPDKKSGYRAIAALVVCYCVEALQLYNAPWINAIRATLLGRLVLGQGFLYSDLVAYFAGVLAAFMVDRLWLCKRKMRD</sequence>
<dbReference type="EMBL" id="JRLY01000001">
    <property type="protein sequence ID" value="KGO94892.1"/>
    <property type="molecule type" value="Genomic_DNA"/>
</dbReference>
<proteinExistence type="predicted"/>